<geneLocation type="plasmid" evidence="1">
    <name>pKP04VIM</name>
</geneLocation>
<dbReference type="EMBL" id="AP025164">
    <property type="protein sequence ID" value="BDB30957.1"/>
    <property type="molecule type" value="Genomic_DNA"/>
</dbReference>
<gene>
    <name evidence="2" type="ORF">NUITMVK2_0710</name>
</gene>
<evidence type="ECO:0000313" key="3">
    <source>
        <dbReference type="Proteomes" id="UP001319930"/>
    </source>
</evidence>
<accession>A0A1B1LQD5</accession>
<sequence>MGELYLLFAKDKNGMLYDTYHARLTSDIDYYCTQCGRRIDYQKEVEIGDFKQQHFFKHSVADDKTIEICEESYLNEAIKDIAHSILATDGFIHVSPMFNKGQIQAPSKIFAPHNVMISHDDLIGSQRVDFKWTSSKGKCMGLVFVDHNEVIENKVYDVTDSKAFIAEINLAILKSHLRSMIKSKHGMDTGLINAIKGLLTNKNIYSRWISWDGKKTNFRMSPAYFRTFNNYGYDSYKNIVSLDGFFHHENDYIDQNTKSVLKMTGRKFDFQVKEMTYKFSLERGSYSDTFYVVIYEKECVLLDYVLNSVPANDNTYNQIKALCIKLIRMYESAMRGLSLAG</sequence>
<reference evidence="1" key="1">
    <citation type="submission" date="2015-12" db="EMBL/GenBank/DDBJ databases">
        <title>Klebsiella pneumoniae strain KP04 plasmid pKP04VIM, complete sequence.</title>
        <authorList>
            <person name="Li R."/>
            <person name="Lin D."/>
            <person name="Chen C."/>
        </authorList>
    </citation>
    <scope>NUCLEOTIDE SEQUENCE</scope>
    <source>
        <plasmid evidence="1">pKP04VIM</plasmid>
    </source>
</reference>
<dbReference type="EMBL" id="KU318421">
    <property type="protein sequence ID" value="ANS55268.1"/>
    <property type="molecule type" value="Genomic_DNA"/>
</dbReference>
<geneLocation type="plasmid" evidence="2 3">
    <name>pNUITM-VK2</name>
</geneLocation>
<dbReference type="AlphaFoldDB" id="A0A1B1LQD5"/>
<dbReference type="Proteomes" id="UP001319930">
    <property type="component" value="Plasmid pNUITM-VK2"/>
</dbReference>
<proteinExistence type="predicted"/>
<dbReference type="PATRIC" id="fig|573.1650.peg.5567"/>
<organism evidence="1">
    <name type="scientific">Klebsiella pneumoniae</name>
    <dbReference type="NCBI Taxonomy" id="573"/>
    <lineage>
        <taxon>Bacteria</taxon>
        <taxon>Pseudomonadati</taxon>
        <taxon>Pseudomonadota</taxon>
        <taxon>Gammaproteobacteria</taxon>
        <taxon>Enterobacterales</taxon>
        <taxon>Enterobacteriaceae</taxon>
        <taxon>Klebsiella/Raoultella group</taxon>
        <taxon>Klebsiella</taxon>
        <taxon>Klebsiella pneumoniae complex</taxon>
    </lineage>
</organism>
<reference evidence="2 3" key="2">
    <citation type="submission" date="2021-09" db="EMBL/GenBank/DDBJ databases">
        <title>Whole genome sequencing of antimicrobial-resistant bacteria isolated from aquatic animals, plants, and environment in Asia.</title>
        <authorList>
            <person name="Hirabayashi A."/>
            <person name="Suzuki M."/>
        </authorList>
    </citation>
    <scope>NUCLEOTIDE SEQUENCE [LARGE SCALE GENOMIC DNA]</scope>
    <source>
        <strain evidence="2 3">NUITM-VK2</strain>
        <plasmid evidence="2 3">pNUITM-VK2</plasmid>
    </source>
</reference>
<evidence type="ECO:0000313" key="2">
    <source>
        <dbReference type="EMBL" id="BDB30957.1"/>
    </source>
</evidence>
<protein>
    <submittedName>
        <fullName evidence="1">Uncharacterized protein</fullName>
    </submittedName>
</protein>
<name>A0A1B1LQD5_KLEPN</name>
<evidence type="ECO:0000313" key="1">
    <source>
        <dbReference type="EMBL" id="ANS55268.1"/>
    </source>
</evidence>
<dbReference type="RefSeq" id="WP_017901050.1">
    <property type="nucleotide sequence ID" value="NZ_AP018583.1"/>
</dbReference>
<keyword evidence="1" id="KW-0614">Plasmid</keyword>
<dbReference type="GeneID" id="93756837"/>